<feature type="compositionally biased region" description="Acidic residues" evidence="1">
    <location>
        <begin position="192"/>
        <end position="201"/>
    </location>
</feature>
<evidence type="ECO:0000313" key="3">
    <source>
        <dbReference type="Proteomes" id="UP000323386"/>
    </source>
</evidence>
<organism evidence="2 3">
    <name type="scientific">Pseudozyma flocculosa</name>
    <dbReference type="NCBI Taxonomy" id="84751"/>
    <lineage>
        <taxon>Eukaryota</taxon>
        <taxon>Fungi</taxon>
        <taxon>Dikarya</taxon>
        <taxon>Basidiomycota</taxon>
        <taxon>Ustilaginomycotina</taxon>
        <taxon>Ustilaginomycetes</taxon>
        <taxon>Ustilaginales</taxon>
        <taxon>Ustilaginaceae</taxon>
        <taxon>Pseudozyma</taxon>
    </lineage>
</organism>
<feature type="compositionally biased region" description="Polar residues" evidence="1">
    <location>
        <begin position="514"/>
        <end position="525"/>
    </location>
</feature>
<evidence type="ECO:0000313" key="2">
    <source>
        <dbReference type="EMBL" id="SPO35250.1"/>
    </source>
</evidence>
<proteinExistence type="predicted"/>
<feature type="compositionally biased region" description="Basic residues" evidence="1">
    <location>
        <begin position="661"/>
        <end position="671"/>
    </location>
</feature>
<feature type="region of interest" description="Disordered" evidence="1">
    <location>
        <begin position="442"/>
        <end position="525"/>
    </location>
</feature>
<name>A0A5C3ETT0_9BASI</name>
<gene>
    <name evidence="2" type="ORF">PSFLO_00721</name>
</gene>
<feature type="compositionally biased region" description="Polar residues" evidence="1">
    <location>
        <begin position="442"/>
        <end position="464"/>
    </location>
</feature>
<dbReference type="OrthoDB" id="3366724at2759"/>
<keyword evidence="3" id="KW-1185">Reference proteome</keyword>
<feature type="compositionally biased region" description="Basic and acidic residues" evidence="1">
    <location>
        <begin position="569"/>
        <end position="579"/>
    </location>
</feature>
<feature type="region of interest" description="Disordered" evidence="1">
    <location>
        <begin position="127"/>
        <end position="249"/>
    </location>
</feature>
<feature type="compositionally biased region" description="Low complexity" evidence="1">
    <location>
        <begin position="475"/>
        <end position="501"/>
    </location>
</feature>
<dbReference type="AlphaFoldDB" id="A0A5C3ETT0"/>
<feature type="compositionally biased region" description="Low complexity" evidence="1">
    <location>
        <begin position="159"/>
        <end position="170"/>
    </location>
</feature>
<feature type="compositionally biased region" description="Polar residues" evidence="1">
    <location>
        <begin position="365"/>
        <end position="378"/>
    </location>
</feature>
<feature type="compositionally biased region" description="Low complexity" evidence="1">
    <location>
        <begin position="647"/>
        <end position="657"/>
    </location>
</feature>
<accession>A0A5C3ETT0</accession>
<feature type="compositionally biased region" description="Basic and acidic residues" evidence="1">
    <location>
        <begin position="221"/>
        <end position="230"/>
    </location>
</feature>
<sequence length="671" mass="71894">MAGIYKRSYGHFGGRKDFDTSEIRTTPADELSSWLGDDVCTSCGGPTPHGKLFCSEKCKLADAEQVAQAKHDQVRGLPSPSRTDTFARDDTEHKFRYPCPPSPNLLAQYSTPLKATSLTSPALSAYQSSLPNSRGRYYNRSSNASTEAGHLSMHKKRSSSQSTFSSISESNGSTSAFASTDPSTPSPAYGATEDESSDLDANEFQLPPSVSTASAVMLRRTTRDSPKIKEAQLPSVGMRPSEGSQQKSPMWFARRPSTTNLPPSMWYTSPAITATTKVTATGKGLPAISTSQRGDAQATLTKKAAMDFFANSRKMASPTSPARSGPAPGSVAMRRGHSDQLGARSPPQIQSAASSAGKTMRAISPESSRALSPATGTDASCDRCRTLSSLSGDIDIYAASVLSPSGSRRGSTSSVDNRSLLHKHKHSHSAAAGLFFTQLHAQEQEASSSSPRRTPSGMVASQEQSEPRSAMQRGRSSARVRSSTQRSRSPPRAAARRQASPETSGPASPLPISPRSNPISFGSNPRSAVVVDDDIYHHDEPLRSALPERPSPLALKTHLEAQEPSSPEVRGRGRGRDRGTSTTRAESPKRRQWIHRDCEISWAGYGHSSADRGSSSRSRGPRGRGRAARNDDPGFDDVELELDGDASSDSSEPSSFEHSPRRGRTATRRST</sequence>
<feature type="region of interest" description="Disordered" evidence="1">
    <location>
        <begin position="1"/>
        <end position="20"/>
    </location>
</feature>
<feature type="compositionally biased region" description="Acidic residues" evidence="1">
    <location>
        <begin position="633"/>
        <end position="646"/>
    </location>
</feature>
<feature type="region of interest" description="Disordered" evidence="1">
    <location>
        <begin position="541"/>
        <end position="671"/>
    </location>
</feature>
<feature type="compositionally biased region" description="Polar residues" evidence="1">
    <location>
        <begin position="171"/>
        <end position="183"/>
    </location>
</feature>
<feature type="region of interest" description="Disordered" evidence="1">
    <location>
        <begin position="312"/>
        <end position="381"/>
    </location>
</feature>
<feature type="region of interest" description="Disordered" evidence="1">
    <location>
        <begin position="69"/>
        <end position="101"/>
    </location>
</feature>
<dbReference type="Proteomes" id="UP000323386">
    <property type="component" value="Unassembled WGS sequence"/>
</dbReference>
<protein>
    <submittedName>
        <fullName evidence="2">Uncharacterized protein</fullName>
    </submittedName>
</protein>
<feature type="compositionally biased region" description="Basic and acidic residues" evidence="1">
    <location>
        <begin position="85"/>
        <end position="95"/>
    </location>
</feature>
<reference evidence="2 3" key="1">
    <citation type="submission" date="2018-03" db="EMBL/GenBank/DDBJ databases">
        <authorList>
            <person name="Guldener U."/>
        </authorList>
    </citation>
    <scope>NUCLEOTIDE SEQUENCE [LARGE SCALE GENOMIC DNA]</scope>
    <source>
        <strain evidence="2 3">DAOM196992</strain>
    </source>
</reference>
<evidence type="ECO:0000256" key="1">
    <source>
        <dbReference type="SAM" id="MobiDB-lite"/>
    </source>
</evidence>
<dbReference type="EMBL" id="OOIP01000001">
    <property type="protein sequence ID" value="SPO35250.1"/>
    <property type="molecule type" value="Genomic_DNA"/>
</dbReference>
<feature type="compositionally biased region" description="Basic and acidic residues" evidence="1">
    <location>
        <begin position="586"/>
        <end position="599"/>
    </location>
</feature>